<protein>
    <submittedName>
        <fullName evidence="1">Uncharacterized protein</fullName>
    </submittedName>
</protein>
<dbReference type="Proteomes" id="UP001058974">
    <property type="component" value="Chromosome 1"/>
</dbReference>
<dbReference type="EMBL" id="JAMSHJ010000001">
    <property type="protein sequence ID" value="KAI5447994.1"/>
    <property type="molecule type" value="Genomic_DNA"/>
</dbReference>
<proteinExistence type="predicted"/>
<evidence type="ECO:0000313" key="2">
    <source>
        <dbReference type="Proteomes" id="UP001058974"/>
    </source>
</evidence>
<keyword evidence="2" id="KW-1185">Reference proteome</keyword>
<sequence length="200" mass="24014">MDSAFNVDCVKIWGKQEVCSLEKYLKPFRNYEDVLLLYLFVEMEKEHVIEENCMTDELDSGENEDSCDDKLVLIKFNEEEPMTKDFTLRLKWRFSALKQFKKVILQYCVLNGVHVRFAKNDSVRQFFNKSVKDEWVAKMIFDNLENNSKMKLNEVVSNVRDLQVSEEEYLGYEHMFYLRHLCANFKKKLRQITMNNMKLR</sequence>
<dbReference type="Gramene" id="Psat01G0543400-T1">
    <property type="protein sequence ID" value="KAI5447994.1"/>
    <property type="gene ID" value="KIW84_015434"/>
</dbReference>
<gene>
    <name evidence="1" type="ORF">KIW84_015434</name>
</gene>
<reference evidence="1 2" key="1">
    <citation type="journal article" date="2022" name="Nat. Genet.">
        <title>Improved pea reference genome and pan-genome highlight genomic features and evolutionary characteristics.</title>
        <authorList>
            <person name="Yang T."/>
            <person name="Liu R."/>
            <person name="Luo Y."/>
            <person name="Hu S."/>
            <person name="Wang D."/>
            <person name="Wang C."/>
            <person name="Pandey M.K."/>
            <person name="Ge S."/>
            <person name="Xu Q."/>
            <person name="Li N."/>
            <person name="Li G."/>
            <person name="Huang Y."/>
            <person name="Saxena R.K."/>
            <person name="Ji Y."/>
            <person name="Li M."/>
            <person name="Yan X."/>
            <person name="He Y."/>
            <person name="Liu Y."/>
            <person name="Wang X."/>
            <person name="Xiang C."/>
            <person name="Varshney R.K."/>
            <person name="Ding H."/>
            <person name="Gao S."/>
            <person name="Zong X."/>
        </authorList>
    </citation>
    <scope>NUCLEOTIDE SEQUENCE [LARGE SCALE GENOMIC DNA]</scope>
    <source>
        <strain evidence="1 2">cv. Zhongwan 6</strain>
    </source>
</reference>
<accession>A0A9D5H0X5</accession>
<comment type="caution">
    <text evidence="1">The sequence shown here is derived from an EMBL/GenBank/DDBJ whole genome shotgun (WGS) entry which is preliminary data.</text>
</comment>
<organism evidence="1 2">
    <name type="scientific">Pisum sativum</name>
    <name type="common">Garden pea</name>
    <name type="synonym">Lathyrus oleraceus</name>
    <dbReference type="NCBI Taxonomy" id="3888"/>
    <lineage>
        <taxon>Eukaryota</taxon>
        <taxon>Viridiplantae</taxon>
        <taxon>Streptophyta</taxon>
        <taxon>Embryophyta</taxon>
        <taxon>Tracheophyta</taxon>
        <taxon>Spermatophyta</taxon>
        <taxon>Magnoliopsida</taxon>
        <taxon>eudicotyledons</taxon>
        <taxon>Gunneridae</taxon>
        <taxon>Pentapetalae</taxon>
        <taxon>rosids</taxon>
        <taxon>fabids</taxon>
        <taxon>Fabales</taxon>
        <taxon>Fabaceae</taxon>
        <taxon>Papilionoideae</taxon>
        <taxon>50 kb inversion clade</taxon>
        <taxon>NPAAA clade</taxon>
        <taxon>Hologalegina</taxon>
        <taxon>IRL clade</taxon>
        <taxon>Fabeae</taxon>
        <taxon>Lathyrus</taxon>
    </lineage>
</organism>
<name>A0A9D5H0X5_PEA</name>
<dbReference type="AlphaFoldDB" id="A0A9D5H0X5"/>
<evidence type="ECO:0000313" key="1">
    <source>
        <dbReference type="EMBL" id="KAI5447994.1"/>
    </source>
</evidence>